<comment type="caution">
    <text evidence="1">The sequence shown here is derived from an EMBL/GenBank/DDBJ whole genome shotgun (WGS) entry which is preliminary data.</text>
</comment>
<dbReference type="AlphaFoldDB" id="A0A9X2VEN6"/>
<name>A0A9X2VEN6_9PSEU</name>
<keyword evidence="2" id="KW-1185">Reference proteome</keyword>
<proteinExistence type="predicted"/>
<evidence type="ECO:0008006" key="3">
    <source>
        <dbReference type="Google" id="ProtNLM"/>
    </source>
</evidence>
<evidence type="ECO:0000313" key="1">
    <source>
        <dbReference type="EMBL" id="MCS7475251.1"/>
    </source>
</evidence>
<dbReference type="Proteomes" id="UP001141259">
    <property type="component" value="Unassembled WGS sequence"/>
</dbReference>
<reference evidence="1" key="1">
    <citation type="submission" date="2022-08" db="EMBL/GenBank/DDBJ databases">
        <authorList>
            <person name="Tistechok S."/>
            <person name="Samborskyy M."/>
            <person name="Roman I."/>
        </authorList>
    </citation>
    <scope>NUCLEOTIDE SEQUENCE</scope>
    <source>
        <strain evidence="1">DSM 103496</strain>
    </source>
</reference>
<dbReference type="EMBL" id="JANYMP010000001">
    <property type="protein sequence ID" value="MCS7475251.1"/>
    <property type="molecule type" value="Genomic_DNA"/>
</dbReference>
<protein>
    <recommendedName>
        <fullName evidence="3">Carboxypeptidase regulatory-like domain-containing protein</fullName>
    </recommendedName>
</protein>
<dbReference type="RefSeq" id="WP_259620776.1">
    <property type="nucleotide sequence ID" value="NZ_JANYMP010000001.1"/>
</dbReference>
<evidence type="ECO:0000313" key="2">
    <source>
        <dbReference type="Proteomes" id="UP001141259"/>
    </source>
</evidence>
<gene>
    <name evidence="1" type="ORF">NZH93_00165</name>
</gene>
<accession>A0A9X2VEN6</accession>
<organism evidence="1 2">
    <name type="scientific">Umezawaea endophytica</name>
    <dbReference type="NCBI Taxonomy" id="1654476"/>
    <lineage>
        <taxon>Bacteria</taxon>
        <taxon>Bacillati</taxon>
        <taxon>Actinomycetota</taxon>
        <taxon>Actinomycetes</taxon>
        <taxon>Pseudonocardiales</taxon>
        <taxon>Pseudonocardiaceae</taxon>
        <taxon>Umezawaea</taxon>
    </lineage>
</organism>
<sequence length="145" mass="15465">MSTDDELLGRLRDVWDEADPAPAILADLACFALDHATADDEVLDVVRKPRLTASARGDERSQLITFDSASLTIMVNVTPHADGSLRLDGWITPPAAYPVELRTPTSTRSTSCDGNGRFAFTGVVPALAQLFVRANGTVTTPAIAL</sequence>